<dbReference type="Pfam" id="PF02786">
    <property type="entry name" value="CPSase_L_D2"/>
    <property type="match status" value="1"/>
</dbReference>
<dbReference type="PROSITE" id="PS00867">
    <property type="entry name" value="CPSASE_2"/>
    <property type="match status" value="1"/>
</dbReference>
<proteinExistence type="predicted"/>
<dbReference type="EMBL" id="QYUQ01000002">
    <property type="protein sequence ID" value="RJG02665.1"/>
    <property type="molecule type" value="Genomic_DNA"/>
</dbReference>
<dbReference type="CDD" id="cd06850">
    <property type="entry name" value="biotinyl_domain"/>
    <property type="match status" value="1"/>
</dbReference>
<evidence type="ECO:0000256" key="4">
    <source>
        <dbReference type="ARBA" id="ARBA00022840"/>
    </source>
</evidence>
<evidence type="ECO:0000259" key="8">
    <source>
        <dbReference type="PROSITE" id="PS50975"/>
    </source>
</evidence>
<feature type="domain" description="ATP-grasp" evidence="8">
    <location>
        <begin position="120"/>
        <end position="317"/>
    </location>
</feature>
<dbReference type="Pfam" id="PF02785">
    <property type="entry name" value="Biotin_carb_C"/>
    <property type="match status" value="1"/>
</dbReference>
<protein>
    <submittedName>
        <fullName evidence="10">ATP-grasp domain-containing protein</fullName>
    </submittedName>
</protein>
<dbReference type="InterPro" id="IPR005481">
    <property type="entry name" value="BC-like_N"/>
</dbReference>
<evidence type="ECO:0000256" key="2">
    <source>
        <dbReference type="ARBA" id="ARBA00022598"/>
    </source>
</evidence>
<dbReference type="PANTHER" id="PTHR18866:SF33">
    <property type="entry name" value="METHYLCROTONOYL-COA CARBOXYLASE SUBUNIT ALPHA, MITOCHONDRIAL-RELATED"/>
    <property type="match status" value="1"/>
</dbReference>
<accession>A0A3A3G4R5</accession>
<sequence>MIKKILIANRGEIACRIARTCRRMGLPVATVHSDADKDSLHVREIGESVAIGAAPAAQSYLNIEAILRAAEKVGANAIHPGIGFLSEDPVFAEAVEAHGLIFIGPRPDILRRFADKWAAKHEARQANVPVIGGSEGSYNNAEKIDRLIRAEMRLPVVLKAAAGGGGRGVRVVRSQEGLLETIESAMREAQSSFGRPDLIVEEFIENARHLEVQIAGDGKGSVIHLFERECSLQRRFQKIIEEAPAVNLSAFLREQIIADAVKLGESVNYRSLGTIEFLVCEDRYYFLECNPRLQVEHTVTEEVTGVDLVELQIAIANAAALPKSQHQISLSGHAIQARVYAEDSAAGFIPSTGRLQYVDFPWGEVRVETGVESGSEITPYYDPMVAKLIAHRGTRAQALDSLLDAVNRTVVFGVETNLGFLAKLLEHPVVRAGTADNRFIDRDLTLIASAHSERDVVAMAALLALSCWNDADSSDNTGLWAGHEDFLGWNYTDGTEHFPGLPAFSLVADDRRIWPVTVGQMTAEGLMLLIDDQTLAVSVRSQSPGRYQFTLQQRVFTVAASVSNDKVHLQGPFGKCAFSVVPSLSLDATAGASNGQVRAPMMGMVSKVIVKPGGVVAENDVLVILESMKMELSIHAPCSGTVSAVVCANGDMVERHQLIVEIEQSN</sequence>
<dbReference type="SUPFAM" id="SSF51246">
    <property type="entry name" value="Rudiment single hybrid motif"/>
    <property type="match status" value="1"/>
</dbReference>
<dbReference type="InterPro" id="IPR011761">
    <property type="entry name" value="ATP-grasp"/>
</dbReference>
<dbReference type="PANTHER" id="PTHR18866">
    <property type="entry name" value="CARBOXYLASE:PYRUVATE/ACETYL-COA/PROPIONYL-COA CARBOXYLASE"/>
    <property type="match status" value="1"/>
</dbReference>
<dbReference type="FunFam" id="2.40.50.100:FF:000003">
    <property type="entry name" value="Acetyl-CoA carboxylase biotin carboxyl carrier protein"/>
    <property type="match status" value="1"/>
</dbReference>
<dbReference type="PROSITE" id="PS50975">
    <property type="entry name" value="ATP_GRASP"/>
    <property type="match status" value="1"/>
</dbReference>
<evidence type="ECO:0000313" key="10">
    <source>
        <dbReference type="EMBL" id="RJG02665.1"/>
    </source>
</evidence>
<feature type="domain" description="Biotin carboxylation" evidence="9">
    <location>
        <begin position="1"/>
        <end position="445"/>
    </location>
</feature>
<reference evidence="11" key="1">
    <citation type="submission" date="2018-09" db="EMBL/GenBank/DDBJ databases">
        <authorList>
            <person name="Zhu H."/>
        </authorList>
    </citation>
    <scope>NUCLEOTIDE SEQUENCE [LARGE SCALE GENOMIC DNA]</scope>
    <source>
        <strain evidence="11">K1S02-23</strain>
    </source>
</reference>
<name>A0A3A3G4R5_9BURK</name>
<evidence type="ECO:0000256" key="1">
    <source>
        <dbReference type="ARBA" id="ARBA00001953"/>
    </source>
</evidence>
<dbReference type="GO" id="GO:0005524">
    <property type="term" value="F:ATP binding"/>
    <property type="evidence" value="ECO:0007669"/>
    <property type="project" value="UniProtKB-UniRule"/>
</dbReference>
<dbReference type="InterPro" id="IPR011053">
    <property type="entry name" value="Single_hybrid_motif"/>
</dbReference>
<dbReference type="InterPro" id="IPR016185">
    <property type="entry name" value="PreATP-grasp_dom_sf"/>
</dbReference>
<feature type="domain" description="Lipoyl-binding" evidence="7">
    <location>
        <begin position="587"/>
        <end position="663"/>
    </location>
</feature>
<dbReference type="Gene3D" id="3.30.470.20">
    <property type="entry name" value="ATP-grasp fold, B domain"/>
    <property type="match status" value="1"/>
</dbReference>
<keyword evidence="5" id="KW-0092">Biotin</keyword>
<dbReference type="Pfam" id="PF00289">
    <property type="entry name" value="Biotin_carb_N"/>
    <property type="match status" value="1"/>
</dbReference>
<evidence type="ECO:0000256" key="5">
    <source>
        <dbReference type="ARBA" id="ARBA00023267"/>
    </source>
</evidence>
<evidence type="ECO:0000259" key="9">
    <source>
        <dbReference type="PROSITE" id="PS50979"/>
    </source>
</evidence>
<dbReference type="AlphaFoldDB" id="A0A3A3G4R5"/>
<dbReference type="PROSITE" id="PS50979">
    <property type="entry name" value="BC"/>
    <property type="match status" value="1"/>
</dbReference>
<dbReference type="Pfam" id="PF00364">
    <property type="entry name" value="Biotin_lipoyl"/>
    <property type="match status" value="1"/>
</dbReference>
<dbReference type="InterPro" id="IPR000089">
    <property type="entry name" value="Biotin_lipoyl"/>
</dbReference>
<organism evidence="10 11">
    <name type="scientific">Noviherbaspirillum sedimenti</name>
    <dbReference type="NCBI Taxonomy" id="2320865"/>
    <lineage>
        <taxon>Bacteria</taxon>
        <taxon>Pseudomonadati</taxon>
        <taxon>Pseudomonadota</taxon>
        <taxon>Betaproteobacteria</taxon>
        <taxon>Burkholderiales</taxon>
        <taxon>Oxalobacteraceae</taxon>
        <taxon>Noviherbaspirillum</taxon>
    </lineage>
</organism>
<comment type="cofactor">
    <cofactor evidence="1">
        <name>biotin</name>
        <dbReference type="ChEBI" id="CHEBI:57586"/>
    </cofactor>
</comment>
<dbReference type="SMART" id="SM00878">
    <property type="entry name" value="Biotin_carb_C"/>
    <property type="match status" value="1"/>
</dbReference>
<dbReference type="SUPFAM" id="SSF56059">
    <property type="entry name" value="Glutathione synthetase ATP-binding domain-like"/>
    <property type="match status" value="1"/>
</dbReference>
<comment type="caution">
    <text evidence="10">The sequence shown here is derived from an EMBL/GenBank/DDBJ whole genome shotgun (WGS) entry which is preliminary data.</text>
</comment>
<dbReference type="InterPro" id="IPR005479">
    <property type="entry name" value="CPAse_ATP-bd"/>
</dbReference>
<dbReference type="SUPFAM" id="SSF52440">
    <property type="entry name" value="PreATP-grasp domain"/>
    <property type="match status" value="1"/>
</dbReference>
<dbReference type="GO" id="GO:0046872">
    <property type="term" value="F:metal ion binding"/>
    <property type="evidence" value="ECO:0007669"/>
    <property type="project" value="InterPro"/>
</dbReference>
<dbReference type="SUPFAM" id="SSF51230">
    <property type="entry name" value="Single hybrid motif"/>
    <property type="match status" value="1"/>
</dbReference>
<dbReference type="InterPro" id="IPR005482">
    <property type="entry name" value="Biotin_COase_C"/>
</dbReference>
<dbReference type="InterPro" id="IPR011054">
    <property type="entry name" value="Rudment_hybrid_motif"/>
</dbReference>
<dbReference type="RefSeq" id="WP_119786168.1">
    <property type="nucleotide sequence ID" value="NZ_QYUQ01000002.1"/>
</dbReference>
<dbReference type="InterPro" id="IPR011764">
    <property type="entry name" value="Biotin_carboxylation_dom"/>
</dbReference>
<dbReference type="GO" id="GO:0016874">
    <property type="term" value="F:ligase activity"/>
    <property type="evidence" value="ECO:0007669"/>
    <property type="project" value="UniProtKB-KW"/>
</dbReference>
<evidence type="ECO:0000313" key="11">
    <source>
        <dbReference type="Proteomes" id="UP000266327"/>
    </source>
</evidence>
<dbReference type="OrthoDB" id="8865511at2"/>
<keyword evidence="2" id="KW-0436">Ligase</keyword>
<evidence type="ECO:0000259" key="7">
    <source>
        <dbReference type="PROSITE" id="PS50968"/>
    </source>
</evidence>
<dbReference type="Proteomes" id="UP000266327">
    <property type="component" value="Unassembled WGS sequence"/>
</dbReference>
<keyword evidence="3 6" id="KW-0547">Nucleotide-binding</keyword>
<dbReference type="InterPro" id="IPR050856">
    <property type="entry name" value="Biotin_carboxylase_complex"/>
</dbReference>
<keyword evidence="11" id="KW-1185">Reference proteome</keyword>
<dbReference type="PROSITE" id="PS50968">
    <property type="entry name" value="BIOTINYL_LIPOYL"/>
    <property type="match status" value="1"/>
</dbReference>
<evidence type="ECO:0000256" key="6">
    <source>
        <dbReference type="PROSITE-ProRule" id="PRU00409"/>
    </source>
</evidence>
<keyword evidence="4 6" id="KW-0067">ATP-binding</keyword>
<dbReference type="Gene3D" id="2.40.50.100">
    <property type="match status" value="1"/>
</dbReference>
<evidence type="ECO:0000256" key="3">
    <source>
        <dbReference type="ARBA" id="ARBA00022741"/>
    </source>
</evidence>
<gene>
    <name evidence="10" type="ORF">D3878_14665</name>
</gene>